<dbReference type="PANTHER" id="PTHR13847">
    <property type="entry name" value="SARCOSINE DEHYDROGENASE-RELATED"/>
    <property type="match status" value="1"/>
</dbReference>
<keyword evidence="3" id="KW-1185">Reference proteome</keyword>
<dbReference type="AlphaFoldDB" id="A0A1M6TRD0"/>
<dbReference type="InterPro" id="IPR036188">
    <property type="entry name" value="FAD/NAD-bd_sf"/>
</dbReference>
<feature type="domain" description="FAD dependent oxidoreductase" evidence="1">
    <location>
        <begin position="3"/>
        <end position="320"/>
    </location>
</feature>
<protein>
    <submittedName>
        <fullName evidence="2">Glycine/D-amino acid oxidase</fullName>
    </submittedName>
</protein>
<dbReference type="Proteomes" id="UP000184474">
    <property type="component" value="Unassembled WGS sequence"/>
</dbReference>
<evidence type="ECO:0000313" key="3">
    <source>
        <dbReference type="Proteomes" id="UP000184474"/>
    </source>
</evidence>
<organism evidence="2 3">
    <name type="scientific">Reichenbachiella agariperforans</name>
    <dbReference type="NCBI Taxonomy" id="156994"/>
    <lineage>
        <taxon>Bacteria</taxon>
        <taxon>Pseudomonadati</taxon>
        <taxon>Bacteroidota</taxon>
        <taxon>Cytophagia</taxon>
        <taxon>Cytophagales</taxon>
        <taxon>Reichenbachiellaceae</taxon>
        <taxon>Reichenbachiella</taxon>
    </lineage>
</organism>
<dbReference type="STRING" id="156994.SAMN04488028_106145"/>
<dbReference type="EMBL" id="FRAA01000006">
    <property type="protein sequence ID" value="SHK59388.1"/>
    <property type="molecule type" value="Genomic_DNA"/>
</dbReference>
<dbReference type="Gene3D" id="3.30.9.10">
    <property type="entry name" value="D-Amino Acid Oxidase, subunit A, domain 2"/>
    <property type="match status" value="1"/>
</dbReference>
<dbReference type="Gene3D" id="3.50.50.60">
    <property type="entry name" value="FAD/NAD(P)-binding domain"/>
    <property type="match status" value="1"/>
</dbReference>
<sequence>MKDYLIIGHGLAGAVLAHSLTEKNHSVMVIDQPNENRSSTVAAGLYNPITGRQMVKTWLADEIFSMLEPFYRKLEQHLDAIFLQAIGIYRPFVNQEEQNDWDIKQSDEKFSPFISSIRKKHHPEYQLDDRFGGIQLKPAGFLQIPKLLQSSKEKLLHQASYLEEEYDETRLVVASNHVEYNGETYRKLIYANGTRALNTNLFGWVPLRPVKGEILRGKLDKPLKTILNRGVFILPTDTGLVRVGSNYQHHFEDILPSNKGQEEITRKLESLLHEPIEIVDSVAGVRPATKDRRPIIGKHPEYEHIYLFNGFGSKGVSLIPFFTDKFLTYLSDETPLMEEVNITRYYKAYPSK</sequence>
<proteinExistence type="predicted"/>
<dbReference type="InterPro" id="IPR006076">
    <property type="entry name" value="FAD-dep_OxRdtase"/>
</dbReference>
<evidence type="ECO:0000259" key="1">
    <source>
        <dbReference type="Pfam" id="PF01266"/>
    </source>
</evidence>
<gene>
    <name evidence="2" type="ORF">SAMN04488028_106145</name>
</gene>
<reference evidence="3" key="1">
    <citation type="submission" date="2016-11" db="EMBL/GenBank/DDBJ databases">
        <authorList>
            <person name="Varghese N."/>
            <person name="Submissions S."/>
        </authorList>
    </citation>
    <scope>NUCLEOTIDE SEQUENCE [LARGE SCALE GENOMIC DNA]</scope>
    <source>
        <strain evidence="3">DSM 26134</strain>
    </source>
</reference>
<dbReference type="Pfam" id="PF01266">
    <property type="entry name" value="DAO"/>
    <property type="match status" value="1"/>
</dbReference>
<dbReference type="SUPFAM" id="SSF51905">
    <property type="entry name" value="FAD/NAD(P)-binding domain"/>
    <property type="match status" value="1"/>
</dbReference>
<name>A0A1M6TRD0_REIAG</name>
<evidence type="ECO:0000313" key="2">
    <source>
        <dbReference type="EMBL" id="SHK59388.1"/>
    </source>
</evidence>
<dbReference type="RefSeq" id="WP_073123862.1">
    <property type="nucleotide sequence ID" value="NZ_FRAA01000006.1"/>
</dbReference>
<accession>A0A1M6TRD0</accession>
<dbReference type="GO" id="GO:0005737">
    <property type="term" value="C:cytoplasm"/>
    <property type="evidence" value="ECO:0007669"/>
    <property type="project" value="TreeGrafter"/>
</dbReference>